<evidence type="ECO:0000256" key="11">
    <source>
        <dbReference type="RuleBase" id="RU004515"/>
    </source>
</evidence>
<keyword evidence="8 13" id="KW-0175">Coiled coil</keyword>
<dbReference type="InterPro" id="IPR009294">
    <property type="entry name" value="Aph-1"/>
</dbReference>
<dbReference type="GO" id="GO:0007219">
    <property type="term" value="P:Notch signaling pathway"/>
    <property type="evidence" value="ECO:0007669"/>
    <property type="project" value="UniProtKB-UniRule"/>
</dbReference>
<dbReference type="AlphaFoldDB" id="A0A498LY90"/>
<dbReference type="PRINTS" id="PR00194">
    <property type="entry name" value="TROPOMYOSIN"/>
</dbReference>
<sequence>MASVTSIEAVKRKIQTLQQQADDAEDRAEMLQREVDMERQARERAEAEVASLNRRIQLVEEELDRAQERLATALQKLEEAEKAADESERGMKVIENRATKDEEKMEIQEMQLKEAKHIAEEADRKYEEVARKLVILEGELERSEERAEVAEALGSLLLKKRCLSCLLKVLSLSFPLLFPFLHLLLWYSKSGDLEEELKNVTNNLKSLEAQAEKYSTKEDKYEEEIRVLTDKLKEAETRAEFAERSVAKLEKTIDDLEAFGPSFALFVFTIAKDPLRVIILIAGAFFWLLSLLLSSLVWFIAIKASNSQDLSLQRGLLIFGVFFSVLLQEVFRFAYYRLLRKANEGLAAISDDDGSAISVRQMAYVAGLGFGIMSGAFSMINILSDSLGPGTVGIFGDSQYYFITAALMTLALTLLHTFWGVVFFEGCEKSRWWVIAAVVGLHLLVAGLSLLNPLYEGSLPPVYVITLLMGVWAFFSSGGSLQSLNALCTRRKAEEESS</sequence>
<dbReference type="GO" id="GO:0005856">
    <property type="term" value="C:cytoskeleton"/>
    <property type="evidence" value="ECO:0007669"/>
    <property type="project" value="UniProtKB-SubCell"/>
</dbReference>
<keyword evidence="5 12" id="KW-0812">Transmembrane</keyword>
<keyword evidence="9 12" id="KW-0472">Membrane</keyword>
<dbReference type="EMBL" id="QBIY01013105">
    <property type="protein sequence ID" value="RXN11824.1"/>
    <property type="molecule type" value="Genomic_DNA"/>
</dbReference>
<evidence type="ECO:0007829" key="16">
    <source>
        <dbReference type="PeptideAtlas" id="A0A498LY90"/>
    </source>
</evidence>
<reference evidence="14 15" key="1">
    <citation type="submission" date="2018-03" db="EMBL/GenBank/DDBJ databases">
        <title>Draft genome sequence of Rohu Carp (Labeo rohita).</title>
        <authorList>
            <person name="Das P."/>
            <person name="Kushwaha B."/>
            <person name="Joshi C.G."/>
            <person name="Kumar D."/>
            <person name="Nagpure N.S."/>
            <person name="Sahoo L."/>
            <person name="Das S.P."/>
            <person name="Bit A."/>
            <person name="Patnaik S."/>
            <person name="Meher P.K."/>
            <person name="Jayasankar P."/>
            <person name="Koringa P.G."/>
            <person name="Patel N.V."/>
            <person name="Hinsu A.T."/>
            <person name="Kumar R."/>
            <person name="Pandey M."/>
            <person name="Agarwal S."/>
            <person name="Srivastava S."/>
            <person name="Singh M."/>
            <person name="Iquebal M.A."/>
            <person name="Jaiswal S."/>
            <person name="Angadi U.B."/>
            <person name="Kumar N."/>
            <person name="Raza M."/>
            <person name="Shah T.M."/>
            <person name="Rai A."/>
            <person name="Jena J.K."/>
        </authorList>
    </citation>
    <scope>NUCLEOTIDE SEQUENCE [LARGE SCALE GENOMIC DNA]</scope>
    <source>
        <strain evidence="14">DASCIFA01</strain>
        <tissue evidence="14">Testis</tissue>
    </source>
</reference>
<comment type="subcellular location">
    <subcellularLocation>
        <location evidence="2">Cytoplasm</location>
        <location evidence="2">Cytoskeleton</location>
    </subcellularLocation>
    <subcellularLocation>
        <location evidence="1 12">Membrane</location>
        <topology evidence="1 12">Multi-pass membrane protein</topology>
    </subcellularLocation>
</comment>
<evidence type="ECO:0000256" key="4">
    <source>
        <dbReference type="ARBA" id="ARBA00009036"/>
    </source>
</evidence>
<feature type="transmembrane region" description="Helical" evidence="12">
    <location>
        <begin position="312"/>
        <end position="331"/>
    </location>
</feature>
<dbReference type="FunFam" id="1.20.5.170:FF:000001">
    <property type="entry name" value="Tropomyosin alpha-1 chain isoform 1"/>
    <property type="match status" value="1"/>
</dbReference>
<dbReference type="PANTHER" id="PTHR12889">
    <property type="entry name" value="GAMMA-SECRETASE SUBUNIT APH-1"/>
    <property type="match status" value="1"/>
</dbReference>
<keyword evidence="15" id="KW-1185">Reference proteome</keyword>
<evidence type="ECO:0000256" key="12">
    <source>
        <dbReference type="RuleBase" id="RU369072"/>
    </source>
</evidence>
<evidence type="ECO:0000256" key="1">
    <source>
        <dbReference type="ARBA" id="ARBA00004141"/>
    </source>
</evidence>
<dbReference type="InterPro" id="IPR000533">
    <property type="entry name" value="Tropomyosin"/>
</dbReference>
<name>A0A498LY90_LABRO</name>
<evidence type="ECO:0000256" key="6">
    <source>
        <dbReference type="ARBA" id="ARBA00022976"/>
    </source>
</evidence>
<keyword evidence="16" id="KW-1267">Proteomics identification</keyword>
<comment type="subunit">
    <text evidence="12">Component of the gamma-secretase complex.</text>
</comment>
<evidence type="ECO:0000256" key="9">
    <source>
        <dbReference type="ARBA" id="ARBA00023136"/>
    </source>
</evidence>
<dbReference type="Proteomes" id="UP000290572">
    <property type="component" value="Unassembled WGS sequence"/>
</dbReference>
<keyword evidence="7 12" id="KW-1133">Transmembrane helix</keyword>
<evidence type="ECO:0000256" key="8">
    <source>
        <dbReference type="ARBA" id="ARBA00023054"/>
    </source>
</evidence>
<dbReference type="Gene3D" id="1.20.5.170">
    <property type="match status" value="2"/>
</dbReference>
<protein>
    <recommendedName>
        <fullName evidence="12">Gamma-secretase subunit APH-1</fullName>
        <shortName evidence="12">APH-1</shortName>
    </recommendedName>
</protein>
<feature type="transmembrane region" description="Helical" evidence="12">
    <location>
        <begin position="277"/>
        <end position="300"/>
    </location>
</feature>
<feature type="transmembrane region" description="Helical" evidence="12">
    <location>
        <begin position="362"/>
        <end position="380"/>
    </location>
</feature>
<evidence type="ECO:0000256" key="7">
    <source>
        <dbReference type="ARBA" id="ARBA00022989"/>
    </source>
</evidence>
<evidence type="ECO:0000256" key="3">
    <source>
        <dbReference type="ARBA" id="ARBA00005577"/>
    </source>
</evidence>
<dbReference type="STRING" id="84645.A0A498LY90"/>
<dbReference type="SUPFAM" id="SSF57997">
    <property type="entry name" value="Tropomyosin"/>
    <property type="match status" value="2"/>
</dbReference>
<dbReference type="GO" id="GO:0070765">
    <property type="term" value="C:gamma-secretase complex"/>
    <property type="evidence" value="ECO:0007669"/>
    <property type="project" value="UniProtKB-UniRule"/>
</dbReference>
<feature type="coiled-coil region" evidence="13">
    <location>
        <begin position="7"/>
        <end position="153"/>
    </location>
</feature>
<dbReference type="Pfam" id="PF06105">
    <property type="entry name" value="Aph-1"/>
    <property type="match status" value="1"/>
</dbReference>
<organism evidence="14 15">
    <name type="scientific">Labeo rohita</name>
    <name type="common">Indian major carp</name>
    <name type="synonym">Cyprinus rohita</name>
    <dbReference type="NCBI Taxonomy" id="84645"/>
    <lineage>
        <taxon>Eukaryota</taxon>
        <taxon>Metazoa</taxon>
        <taxon>Chordata</taxon>
        <taxon>Craniata</taxon>
        <taxon>Vertebrata</taxon>
        <taxon>Euteleostomi</taxon>
        <taxon>Actinopterygii</taxon>
        <taxon>Neopterygii</taxon>
        <taxon>Teleostei</taxon>
        <taxon>Ostariophysi</taxon>
        <taxon>Cypriniformes</taxon>
        <taxon>Cyprinidae</taxon>
        <taxon>Labeoninae</taxon>
        <taxon>Labeonini</taxon>
        <taxon>Labeo</taxon>
    </lineage>
</organism>
<comment type="similarity">
    <text evidence="3 12">Belongs to the APH-1 family.</text>
</comment>
<dbReference type="Pfam" id="PF00261">
    <property type="entry name" value="Tropomyosin"/>
    <property type="match status" value="1"/>
</dbReference>
<gene>
    <name evidence="14" type="ORF">ROHU_010430</name>
</gene>
<proteinExistence type="evidence at protein level"/>
<comment type="similarity">
    <text evidence="4 11">Belongs to the tropomyosin family.</text>
</comment>
<comment type="caution">
    <text evidence="12">Lacks conserved residue(s) required for the propagation of feature annotation.</text>
</comment>
<keyword evidence="10" id="KW-0963">Cytoplasm</keyword>
<evidence type="ECO:0000256" key="10">
    <source>
        <dbReference type="ARBA" id="ARBA00023212"/>
    </source>
</evidence>
<dbReference type="FunFam" id="1.20.5.340:FF:000001">
    <property type="entry name" value="Tropomyosin alpha-1 chain isoform 2"/>
    <property type="match status" value="1"/>
</dbReference>
<dbReference type="PROSITE" id="PS00326">
    <property type="entry name" value="TROPOMYOSIN"/>
    <property type="match status" value="1"/>
</dbReference>
<comment type="function">
    <text evidence="12">Potential subunit of the gamma-secretase complex, an endoprotease complex that catalyzes the intramembrane cleavage of integral proteins such as Notch receptors.</text>
</comment>
<evidence type="ECO:0000256" key="5">
    <source>
        <dbReference type="ARBA" id="ARBA00022692"/>
    </source>
</evidence>
<feature type="transmembrane region" description="Helical" evidence="12">
    <location>
        <begin position="462"/>
        <end position="481"/>
    </location>
</feature>
<evidence type="ECO:0000313" key="15">
    <source>
        <dbReference type="Proteomes" id="UP000290572"/>
    </source>
</evidence>
<comment type="caution">
    <text evidence="14">The sequence shown here is derived from an EMBL/GenBank/DDBJ whole genome shotgun (WGS) entry which is preliminary data.</text>
</comment>
<evidence type="ECO:0000313" key="14">
    <source>
        <dbReference type="EMBL" id="RXN11824.1"/>
    </source>
</evidence>
<dbReference type="GO" id="GO:0016485">
    <property type="term" value="P:protein processing"/>
    <property type="evidence" value="ECO:0007669"/>
    <property type="project" value="UniProtKB-UniRule"/>
</dbReference>
<keyword evidence="10" id="KW-0206">Cytoskeleton</keyword>
<keyword evidence="6 12" id="KW-0914">Notch signaling pathway</keyword>
<feature type="coiled-coil region" evidence="13">
    <location>
        <begin position="190"/>
        <end position="259"/>
    </location>
</feature>
<accession>A0A498LY90</accession>
<evidence type="ECO:0000256" key="2">
    <source>
        <dbReference type="ARBA" id="ARBA00004245"/>
    </source>
</evidence>
<feature type="transmembrane region" description="Helical" evidence="12">
    <location>
        <begin position="431"/>
        <end position="450"/>
    </location>
</feature>
<evidence type="ECO:0000256" key="13">
    <source>
        <dbReference type="SAM" id="Coils"/>
    </source>
</evidence>
<feature type="transmembrane region" description="Helical" evidence="12">
    <location>
        <begin position="400"/>
        <end position="424"/>
    </location>
</feature>